<accession>A0ABX6V3D7</accession>
<dbReference type="EMBL" id="CP045503">
    <property type="protein sequence ID" value="QPG57147.1"/>
    <property type="molecule type" value="Genomic_DNA"/>
</dbReference>
<dbReference type="RefSeq" id="WP_142872514.1">
    <property type="nucleotide sequence ID" value="NZ_CP045503.2"/>
</dbReference>
<dbReference type="Proteomes" id="UP000316416">
    <property type="component" value="Chromosome"/>
</dbReference>
<protein>
    <recommendedName>
        <fullName evidence="1">HTH OST-type domain-containing protein</fullName>
    </recommendedName>
</protein>
<name>A0ABX6V3D7_9GAMM</name>
<dbReference type="CDD" id="cd10146">
    <property type="entry name" value="LabA_like_C"/>
    <property type="match status" value="1"/>
</dbReference>
<dbReference type="Gene3D" id="3.30.420.610">
    <property type="entry name" value="LOTUS domain-like"/>
    <property type="match status" value="1"/>
</dbReference>
<organism evidence="2 3">
    <name type="scientific">Shewanella eurypsychrophilus</name>
    <dbReference type="NCBI Taxonomy" id="2593656"/>
    <lineage>
        <taxon>Bacteria</taxon>
        <taxon>Pseudomonadati</taxon>
        <taxon>Pseudomonadota</taxon>
        <taxon>Gammaproteobacteria</taxon>
        <taxon>Alteromonadales</taxon>
        <taxon>Shewanellaceae</taxon>
        <taxon>Shewanella</taxon>
    </lineage>
</organism>
<sequence>MKNEEFVDDVLRKVGRNVVLFQQLEQLLKFVVANGNLVGFASELKTLKEAQENKVNKQTMGTLVGQYVENSNPESDTQSTELEEMDEAYFSFNFRIECDDDYYKSRKEALAQLVTERNDLIHHLLPRFDMQSAQSCRALSKELDEQSDKIRLEINRLKATAKAINDGRKEMVAYFQSEEGRKDLELSFLRQSRLVLMLGDIATKMSREDGWALISSAGHLIKEHAPEEFEKMKEKHGYSSLKKLIQASEIFDIHEETTPKGGARTLYKLKAGWEL</sequence>
<keyword evidence="3" id="KW-1185">Reference proteome</keyword>
<reference evidence="2" key="1">
    <citation type="submission" date="2021-07" db="EMBL/GenBank/DDBJ databases">
        <title>Shewanella sp. YLB-07 whole genome sequence.</title>
        <authorList>
            <person name="Yu L."/>
        </authorList>
    </citation>
    <scope>NUCLEOTIDE SEQUENCE</scope>
    <source>
        <strain evidence="2">YLB-08</strain>
    </source>
</reference>
<gene>
    <name evidence="2" type="ORF">FM038_006625</name>
</gene>
<dbReference type="InterPro" id="IPR025605">
    <property type="entry name" value="OST-HTH/LOTUS_dom"/>
</dbReference>
<evidence type="ECO:0000313" key="3">
    <source>
        <dbReference type="Proteomes" id="UP000316416"/>
    </source>
</evidence>
<dbReference type="InterPro" id="IPR041966">
    <property type="entry name" value="LOTUS-like"/>
</dbReference>
<proteinExistence type="predicted"/>
<evidence type="ECO:0000259" key="1">
    <source>
        <dbReference type="Pfam" id="PF12872"/>
    </source>
</evidence>
<feature type="domain" description="HTH OST-type" evidence="1">
    <location>
        <begin position="206"/>
        <end position="259"/>
    </location>
</feature>
<dbReference type="Pfam" id="PF12872">
    <property type="entry name" value="OST-HTH"/>
    <property type="match status" value="1"/>
</dbReference>
<evidence type="ECO:0000313" key="2">
    <source>
        <dbReference type="EMBL" id="QPG57147.1"/>
    </source>
</evidence>